<feature type="compositionally biased region" description="Basic and acidic residues" evidence="2">
    <location>
        <begin position="1"/>
        <end position="10"/>
    </location>
</feature>
<name>A0A5B8MFI3_9CHLO</name>
<evidence type="ECO:0000256" key="1">
    <source>
        <dbReference type="SAM" id="Coils"/>
    </source>
</evidence>
<evidence type="ECO:0000313" key="3">
    <source>
        <dbReference type="EMBL" id="QDZ19159.1"/>
    </source>
</evidence>
<keyword evidence="4" id="KW-1185">Reference proteome</keyword>
<dbReference type="SUPFAM" id="SSF57997">
    <property type="entry name" value="Tropomyosin"/>
    <property type="match status" value="1"/>
</dbReference>
<dbReference type="OrthoDB" id="538894at2759"/>
<gene>
    <name evidence="3" type="ORF">A3770_02p16770</name>
</gene>
<reference evidence="3 4" key="1">
    <citation type="submission" date="2018-07" db="EMBL/GenBank/DDBJ databases">
        <title>The complete nuclear genome of the prasinophyte Chloropicon primus (CCMP1205).</title>
        <authorList>
            <person name="Pombert J.-F."/>
            <person name="Otis C."/>
            <person name="Turmel M."/>
            <person name="Lemieux C."/>
        </authorList>
    </citation>
    <scope>NUCLEOTIDE SEQUENCE [LARGE SCALE GENOMIC DNA]</scope>
    <source>
        <strain evidence="3 4">CCMP1205</strain>
    </source>
</reference>
<accession>A0A5B8MFI3</accession>
<proteinExistence type="predicted"/>
<keyword evidence="1" id="KW-0175">Coiled coil</keyword>
<protein>
    <submittedName>
        <fullName evidence="3">Uncharacterized protein</fullName>
    </submittedName>
</protein>
<dbReference type="Proteomes" id="UP000316726">
    <property type="component" value="Chromosome 2"/>
</dbReference>
<evidence type="ECO:0000256" key="2">
    <source>
        <dbReference type="SAM" id="MobiDB-lite"/>
    </source>
</evidence>
<feature type="region of interest" description="Disordered" evidence="2">
    <location>
        <begin position="1"/>
        <end position="22"/>
    </location>
</feature>
<dbReference type="AlphaFoldDB" id="A0A5B8MFI3"/>
<organism evidence="3 4">
    <name type="scientific">Chloropicon primus</name>
    <dbReference type="NCBI Taxonomy" id="1764295"/>
    <lineage>
        <taxon>Eukaryota</taxon>
        <taxon>Viridiplantae</taxon>
        <taxon>Chlorophyta</taxon>
        <taxon>Chloropicophyceae</taxon>
        <taxon>Chloropicales</taxon>
        <taxon>Chloropicaceae</taxon>
        <taxon>Chloropicon</taxon>
    </lineage>
</organism>
<feature type="coiled-coil region" evidence="1">
    <location>
        <begin position="34"/>
        <end position="96"/>
    </location>
</feature>
<sequence>MATAGKEETSGKGPGSPDKLMAEMADPQALERGISNLDKIMAHFRQKIEDCERQIELDTEDLKWVEREIAHSEPKLKALELEHAKKLKDRELLKEEIGSSVERIQAMMKNSTELVRSARKKDRNLQKAVASYKLSAARGFETKTSTRDLINAKKK</sequence>
<evidence type="ECO:0000313" key="4">
    <source>
        <dbReference type="Proteomes" id="UP000316726"/>
    </source>
</evidence>
<dbReference type="EMBL" id="CP031035">
    <property type="protein sequence ID" value="QDZ19159.1"/>
    <property type="molecule type" value="Genomic_DNA"/>
</dbReference>